<organism evidence="2 3">
    <name type="scientific">Pseudomonas moorei</name>
    <dbReference type="NCBI Taxonomy" id="395599"/>
    <lineage>
        <taxon>Bacteria</taxon>
        <taxon>Pseudomonadati</taxon>
        <taxon>Pseudomonadota</taxon>
        <taxon>Gammaproteobacteria</taxon>
        <taxon>Pseudomonadales</taxon>
        <taxon>Pseudomonadaceae</taxon>
        <taxon>Pseudomonas</taxon>
    </lineage>
</organism>
<dbReference type="EMBL" id="FNKJ01000003">
    <property type="protein sequence ID" value="SDQ87958.1"/>
    <property type="molecule type" value="Genomic_DNA"/>
</dbReference>
<reference evidence="3" key="1">
    <citation type="submission" date="2016-10" db="EMBL/GenBank/DDBJ databases">
        <authorList>
            <person name="Varghese N."/>
            <person name="Submissions S."/>
        </authorList>
    </citation>
    <scope>NUCLEOTIDE SEQUENCE [LARGE SCALE GENOMIC DNA]</scope>
    <source>
        <strain evidence="3">BS3775</strain>
    </source>
</reference>
<dbReference type="AlphaFoldDB" id="A0A1H1EHH1"/>
<name>A0A1H1EHH1_9PSED</name>
<dbReference type="Pfam" id="PF26079">
    <property type="entry name" value="Baseplate_J_C"/>
    <property type="match status" value="1"/>
</dbReference>
<dbReference type="Proteomes" id="UP000199570">
    <property type="component" value="Unassembled WGS sequence"/>
</dbReference>
<dbReference type="RefSeq" id="WP_090321303.1">
    <property type="nucleotide sequence ID" value="NZ_FNKJ01000003.1"/>
</dbReference>
<dbReference type="PIRSF" id="PIRSF020481">
    <property type="entry name" value="BAP"/>
    <property type="match status" value="1"/>
</dbReference>
<feature type="domain" description="Baseplate J-like C-terminal" evidence="1">
    <location>
        <begin position="243"/>
        <end position="323"/>
    </location>
</feature>
<sequence length="328" mass="34678">MSVVNLSALPAPDVLESLDFEDLYQEVLADFRLQMGDNWTAVLESDPVVKLLEVAAYQKLMSRARINDAAKASLLAYARGTDLDNRAADYGVERLTITEADPDAVPPIAAVMEKDDALRYRTQLSLEGLSVAGSRGAYEFHALIASANVASVSVDSPTFKAAEISQAVRDQLPAGAIVVVCDYSAGLVNPLPGDVSLAVLPAPDSTVEPVALVATVQAALSAEDVRPITDRPRSQLGQPSNFSVDANLEVLDGPSKEVVLAAANTALVAAIKAARQLEGEMSLSAIYAALHVSGVRRVVLKQPTADVICDKRHYPSCTSIKVTGTVVQ</sequence>
<evidence type="ECO:0000313" key="3">
    <source>
        <dbReference type="Proteomes" id="UP000199570"/>
    </source>
</evidence>
<protein>
    <submittedName>
        <fullName evidence="2">Phage-related baseplate assembly protein</fullName>
    </submittedName>
</protein>
<dbReference type="PANTHER" id="PTHR35862">
    <property type="entry name" value="FELS-2 PROPHAGE PROTEIN"/>
    <property type="match status" value="1"/>
</dbReference>
<dbReference type="PANTHER" id="PTHR35862:SF1">
    <property type="entry name" value="FELS-2 PROPHAGE PROTEIN"/>
    <property type="match status" value="1"/>
</dbReference>
<evidence type="ECO:0000313" key="2">
    <source>
        <dbReference type="EMBL" id="SDQ87958.1"/>
    </source>
</evidence>
<keyword evidence="3" id="KW-1185">Reference proteome</keyword>
<evidence type="ECO:0000259" key="1">
    <source>
        <dbReference type="Pfam" id="PF26079"/>
    </source>
</evidence>
<dbReference type="OrthoDB" id="9793802at2"/>
<dbReference type="InterPro" id="IPR052726">
    <property type="entry name" value="Phage_Baseplate_Hub"/>
</dbReference>
<gene>
    <name evidence="2" type="ORF">SAMN04490195_2194</name>
</gene>
<dbReference type="InterPro" id="IPR058530">
    <property type="entry name" value="Baseplate_J-like_C"/>
</dbReference>
<proteinExistence type="predicted"/>
<dbReference type="InterPro" id="IPR014507">
    <property type="entry name" value="Baseplate_assembly_J_pred"/>
</dbReference>
<accession>A0A1H1EHH1</accession>